<reference evidence="3 4" key="1">
    <citation type="submission" date="2020-08" db="EMBL/GenBank/DDBJ databases">
        <title>Genome public.</title>
        <authorList>
            <person name="Liu C."/>
            <person name="Sun Q."/>
        </authorList>
    </citation>
    <scope>NUCLEOTIDE SEQUENCE [LARGE SCALE GENOMIC DNA]</scope>
    <source>
        <strain evidence="3 4">NSJ-6</strain>
    </source>
</reference>
<dbReference type="Gene3D" id="1.25.40.10">
    <property type="entry name" value="Tetratricopeptide repeat domain"/>
    <property type="match status" value="2"/>
</dbReference>
<feature type="domain" description="GGDEF" evidence="2">
    <location>
        <begin position="921"/>
        <end position="1065"/>
    </location>
</feature>
<sequence>MISLNSNLYSLLLNEIEKNTSSVFLLKTANRDALEKLYKEKNLNESNHNYFYKNYSSSSLSEPYDPIISLVKKYLFSEDIIDEVFSDINIYPSHKELLKNYLINGQTNRNEEVLHCDYHYEKNRLYLGLFNILNYISKDRTLIIFLDNLNLANYSTILWIKWILSNQLKSNFKIVASIDDYNYYNSDYQIEFDNLIQMLQLKSLIIETNKTHSTKLDLNFKPSDEFSITIEYAHNFFNLFALEEAIESYKNYYNLLKLKNSPLLDFSEVISYLGDSYFFLSDFDTAQEYYESLLNIGLDIDSTYIRILATQKLSMLFIIKGKYTIAENLANQSYKLALKLNNEPLIINSFFLIFLINEKAKYRTTISHYNFEEDFIWLAAKYNKKNMLSYFLTHTYNGISYASPDDEKITYYNQGHHLATELDNQNCIISAHLKTALVYAVRGYYNISIQFYKKVEDLLIQMKDYFRLAQTYNGIGYYYLTSGDYKNANIYYDKALKNLKSSWNFDEICMTLINLGLNSLLACNYKNAENCFNIFLSIVNELKIDRLRLSTLSRIYGIIGLNNYYLGNYYRLFSLLSKMTPIDTPIKRKYLEEDDDEFFLYNFLQGLLLKSEGNFLDARKYFKKAEIYLNRIEGSLKCLYPKFSHEYCSLLIGLEYTDDAKKIKTNAIDFCIKNNYSFYLDLLRNNNTPNLFLKNSTTHLQWVVEAARQQANIDNLNSKISEINFLNLFQENLSSSDNIKTVKKLSLQLIENRFALDHTILISLDDYNDTFIKLSEEITISKEKLIQLENSFDNINTSFISSRKDSNYAILDKIGSILNIEIYSLVYIPITKDNEIKCFFLGITKISKDILSSEIIINSDNIRILNIAIKQLFETTQRIKGQEKLLSAANTDVLTGLYNRQGFYNNISSFINNDKSDFSFDHHFLIYIDLDNFKFYNDTFGHKIGDNVLKLFANILKLKITSTNMAIRYGGDEFILFLSNSNKNNCTTLIKSIYEELYMKYGFKSEISALLGRDVSIPEDRLLSFSTGIIDLSSNKNLNISELVEIADKAMYKAKKNGKSCYIFS</sequence>
<dbReference type="SUPFAM" id="SSF48452">
    <property type="entry name" value="TPR-like"/>
    <property type="match status" value="2"/>
</dbReference>
<organism evidence="3 4">
    <name type="scientific">Clostridium hominis</name>
    <dbReference type="NCBI Taxonomy" id="2763036"/>
    <lineage>
        <taxon>Bacteria</taxon>
        <taxon>Bacillati</taxon>
        <taxon>Bacillota</taxon>
        <taxon>Clostridia</taxon>
        <taxon>Eubacteriales</taxon>
        <taxon>Clostridiaceae</taxon>
        <taxon>Clostridium</taxon>
    </lineage>
</organism>
<comment type="caution">
    <text evidence="3">The sequence shown here is derived from an EMBL/GenBank/DDBJ whole genome shotgun (WGS) entry which is preliminary data.</text>
</comment>
<dbReference type="CDD" id="cd01949">
    <property type="entry name" value="GGDEF"/>
    <property type="match status" value="1"/>
</dbReference>
<dbReference type="InterPro" id="IPR011990">
    <property type="entry name" value="TPR-like_helical_dom_sf"/>
</dbReference>
<evidence type="ECO:0000313" key="4">
    <source>
        <dbReference type="Proteomes" id="UP000596929"/>
    </source>
</evidence>
<evidence type="ECO:0000259" key="2">
    <source>
        <dbReference type="PROSITE" id="PS50887"/>
    </source>
</evidence>
<dbReference type="InterPro" id="IPR050469">
    <property type="entry name" value="Diguanylate_Cyclase"/>
</dbReference>
<evidence type="ECO:0000313" key="3">
    <source>
        <dbReference type="EMBL" id="MBC5630034.1"/>
    </source>
</evidence>
<accession>A0ABR7DF57</accession>
<dbReference type="Gene3D" id="3.30.70.270">
    <property type="match status" value="1"/>
</dbReference>
<dbReference type="InterPro" id="IPR000160">
    <property type="entry name" value="GGDEF_dom"/>
</dbReference>
<dbReference type="Proteomes" id="UP000596929">
    <property type="component" value="Unassembled WGS sequence"/>
</dbReference>
<keyword evidence="4" id="KW-1185">Reference proteome</keyword>
<dbReference type="PANTHER" id="PTHR45138:SF6">
    <property type="entry name" value="DIGUANYLATE CYCLASE DGCN"/>
    <property type="match status" value="1"/>
</dbReference>
<dbReference type="PANTHER" id="PTHR45138">
    <property type="entry name" value="REGULATORY COMPONENTS OF SENSORY TRANSDUCTION SYSTEM"/>
    <property type="match status" value="1"/>
</dbReference>
<proteinExistence type="predicted"/>
<dbReference type="EMBL" id="JACOOO010000033">
    <property type="protein sequence ID" value="MBC5630034.1"/>
    <property type="molecule type" value="Genomic_DNA"/>
</dbReference>
<protein>
    <submittedName>
        <fullName evidence="3">GGDEF domain-containing protein</fullName>
    </submittedName>
</protein>
<dbReference type="SMART" id="SM00267">
    <property type="entry name" value="GGDEF"/>
    <property type="match status" value="1"/>
</dbReference>
<dbReference type="InterPro" id="IPR019734">
    <property type="entry name" value="TPR_rpt"/>
</dbReference>
<dbReference type="InterPro" id="IPR043128">
    <property type="entry name" value="Rev_trsase/Diguanyl_cyclase"/>
</dbReference>
<dbReference type="InterPro" id="IPR029787">
    <property type="entry name" value="Nucleotide_cyclase"/>
</dbReference>
<evidence type="ECO:0000256" key="1">
    <source>
        <dbReference type="PROSITE-ProRule" id="PRU00339"/>
    </source>
</evidence>
<dbReference type="SMART" id="SM00028">
    <property type="entry name" value="TPR"/>
    <property type="match status" value="4"/>
</dbReference>
<dbReference type="Pfam" id="PF00990">
    <property type="entry name" value="GGDEF"/>
    <property type="match status" value="1"/>
</dbReference>
<keyword evidence="1" id="KW-0802">TPR repeat</keyword>
<name>A0ABR7DF57_9CLOT</name>
<dbReference type="RefSeq" id="WP_186860529.1">
    <property type="nucleotide sequence ID" value="NZ_JACOOO010000033.1"/>
</dbReference>
<dbReference type="NCBIfam" id="TIGR00254">
    <property type="entry name" value="GGDEF"/>
    <property type="match status" value="1"/>
</dbReference>
<dbReference type="PROSITE" id="PS50887">
    <property type="entry name" value="GGDEF"/>
    <property type="match status" value="1"/>
</dbReference>
<feature type="repeat" description="TPR" evidence="1">
    <location>
        <begin position="469"/>
        <end position="502"/>
    </location>
</feature>
<dbReference type="PROSITE" id="PS50005">
    <property type="entry name" value="TPR"/>
    <property type="match status" value="1"/>
</dbReference>
<gene>
    <name evidence="3" type="ORF">H8S20_14265</name>
</gene>
<dbReference type="SUPFAM" id="SSF55073">
    <property type="entry name" value="Nucleotide cyclase"/>
    <property type="match status" value="1"/>
</dbReference>